<dbReference type="EMBL" id="CP013195">
    <property type="protein sequence ID" value="ALO49092.1"/>
    <property type="molecule type" value="Genomic_DNA"/>
</dbReference>
<sequence>MKKIFELYKEIKAKHPEHLLLIGDGDCYFLFEKDAVAGNKCLGTDMHSRSDIAETPVNIVEFPHHCLDAYLPRLVRDGYKVAVYDTKDLVRYKTKARVKVLTEAGKWYLAEIKGLKEGTIVEGIYNPLNRAFDFYWNGEGAMLWIGENGELINE</sequence>
<protein>
    <recommendedName>
        <fullName evidence="1">DNA mismatch repair protein MutS-like N-terminal domain-containing protein</fullName>
    </recommendedName>
</protein>
<dbReference type="GO" id="GO:0005524">
    <property type="term" value="F:ATP binding"/>
    <property type="evidence" value="ECO:0007669"/>
    <property type="project" value="InterPro"/>
</dbReference>
<dbReference type="KEGG" id="peo:AS203_08335"/>
<proteinExistence type="predicted"/>
<name>A0A0S2KLY6_9BACT</name>
<dbReference type="SUPFAM" id="SSF55271">
    <property type="entry name" value="DNA repair protein MutS, domain I"/>
    <property type="match status" value="1"/>
</dbReference>
<dbReference type="AlphaFoldDB" id="A0A0S2KLY6"/>
<feature type="domain" description="DNA mismatch repair protein MutS-like N-terminal" evidence="1">
    <location>
        <begin position="5"/>
        <end position="88"/>
    </location>
</feature>
<dbReference type="OrthoDB" id="1073313at2"/>
<dbReference type="Pfam" id="PF01624">
    <property type="entry name" value="MutS_I"/>
    <property type="match status" value="1"/>
</dbReference>
<dbReference type="Gene3D" id="3.40.1170.10">
    <property type="entry name" value="DNA repair protein MutS, domain I"/>
    <property type="match status" value="1"/>
</dbReference>
<evidence type="ECO:0000259" key="1">
    <source>
        <dbReference type="Pfam" id="PF01624"/>
    </source>
</evidence>
<gene>
    <name evidence="2" type="ORF">AS203_08335</name>
</gene>
<reference evidence="3" key="1">
    <citation type="submission" date="2015-11" db="EMBL/GenBank/DDBJ databases">
        <authorList>
            <person name="Holder M.E."/>
            <person name="Ajami N.J."/>
            <person name="Petrosino J.F."/>
        </authorList>
    </citation>
    <scope>NUCLEOTIDE SEQUENCE [LARGE SCALE GENOMIC DNA]</scope>
    <source>
        <strain evidence="3">F0113</strain>
    </source>
</reference>
<dbReference type="RefSeq" id="WP_036888582.1">
    <property type="nucleotide sequence ID" value="NZ_CP013195.1"/>
</dbReference>
<accession>A0A0S2KLY6</accession>
<keyword evidence="3" id="KW-1185">Reference proteome</keyword>
<evidence type="ECO:0000313" key="3">
    <source>
        <dbReference type="Proteomes" id="UP000056252"/>
    </source>
</evidence>
<dbReference type="STRING" id="76123.AS203_08335"/>
<dbReference type="InterPro" id="IPR007695">
    <property type="entry name" value="DNA_mismatch_repair_MutS-lik_N"/>
</dbReference>
<evidence type="ECO:0000313" key="2">
    <source>
        <dbReference type="EMBL" id="ALO49092.1"/>
    </source>
</evidence>
<dbReference type="eggNOG" id="COG0249">
    <property type="taxonomic scope" value="Bacteria"/>
</dbReference>
<dbReference type="GO" id="GO:0030983">
    <property type="term" value="F:mismatched DNA binding"/>
    <property type="evidence" value="ECO:0007669"/>
    <property type="project" value="InterPro"/>
</dbReference>
<organism evidence="2 3">
    <name type="scientific">Hoylesella enoeca</name>
    <dbReference type="NCBI Taxonomy" id="76123"/>
    <lineage>
        <taxon>Bacteria</taxon>
        <taxon>Pseudomonadati</taxon>
        <taxon>Bacteroidota</taxon>
        <taxon>Bacteroidia</taxon>
        <taxon>Bacteroidales</taxon>
        <taxon>Prevotellaceae</taxon>
        <taxon>Hoylesella</taxon>
    </lineage>
</organism>
<dbReference type="Proteomes" id="UP000056252">
    <property type="component" value="Chromosome"/>
</dbReference>
<dbReference type="GO" id="GO:0006298">
    <property type="term" value="P:mismatch repair"/>
    <property type="evidence" value="ECO:0007669"/>
    <property type="project" value="InterPro"/>
</dbReference>
<dbReference type="InterPro" id="IPR016151">
    <property type="entry name" value="DNA_mismatch_repair_MutS_N"/>
</dbReference>